<dbReference type="Proteomes" id="UP000270678">
    <property type="component" value="Chromosome"/>
</dbReference>
<evidence type="ECO:0000313" key="2">
    <source>
        <dbReference type="Proteomes" id="UP000270678"/>
    </source>
</evidence>
<keyword evidence="2" id="KW-1185">Reference proteome</keyword>
<dbReference type="GO" id="GO:0046718">
    <property type="term" value="P:symbiont entry into host cell"/>
    <property type="evidence" value="ECO:0007669"/>
    <property type="project" value="InterPro"/>
</dbReference>
<dbReference type="OrthoDB" id="1958147at2"/>
<evidence type="ECO:0000313" key="1">
    <source>
        <dbReference type="EMBL" id="AZS18175.1"/>
    </source>
</evidence>
<dbReference type="Pfam" id="PF03406">
    <property type="entry name" value="Phage_fiber_2"/>
    <property type="match status" value="1"/>
</dbReference>
<dbReference type="KEGG" id="plut:EI981_07075"/>
<proteinExistence type="predicted"/>
<organism evidence="1 2">
    <name type="scientific">Paenibacillus lutimineralis</name>
    <dbReference type="NCBI Taxonomy" id="2707005"/>
    <lineage>
        <taxon>Bacteria</taxon>
        <taxon>Bacillati</taxon>
        <taxon>Bacillota</taxon>
        <taxon>Bacilli</taxon>
        <taxon>Bacillales</taxon>
        <taxon>Paenibacillaceae</taxon>
        <taxon>Paenibacillus</taxon>
    </lineage>
</organism>
<dbReference type="EMBL" id="CP034346">
    <property type="protein sequence ID" value="AZS18175.1"/>
    <property type="molecule type" value="Genomic_DNA"/>
</dbReference>
<reference evidence="2" key="1">
    <citation type="submission" date="2018-12" db="EMBL/GenBank/DDBJ databases">
        <title>Complete genome sequence of Paenibacillus sp. MBLB1234.</title>
        <authorList>
            <person name="Nam Y.-D."/>
            <person name="Kang J."/>
            <person name="Chung W.-H."/>
            <person name="Park Y.S."/>
        </authorList>
    </citation>
    <scope>NUCLEOTIDE SEQUENCE [LARGE SCALE GENOMIC DNA]</scope>
    <source>
        <strain evidence="2">MBLB1234</strain>
    </source>
</reference>
<sequence length="389" mass="41272">MLNDNWDKIDAAMGQVDIPDATLTVKGKVQLSSATDSAAEDRAATPKAVKDAALQAKSYTDQQISLVTETGIPKLVSYPLLVTATADNQKVFEIPLDLFDANTDTLLVAINRAVLDATQYTVTNTVLDGAGKVTQRAKLNLLSGVAAASEVTMVVLKNVPIGSDGAINGAVLATGSVPINRVDGLQQQLDLAFQAGNERKKEVVDALIALGVSASTVDSWDTLIGKISTIIRATGNAVASDVRAGMTFSNASGNNLIGTMPKFSPGDHEIYRDGGRAASQPHMVKLYTVEVSGIQTSILRVSMVDLGAYSEKTIAHGQIYVNGLPRGILRSVPGGYYKKATFVEDITCQDQDTIELWVRSEMVVPGPTETVSADLKLSIDVPATKYIYV</sequence>
<gene>
    <name evidence="1" type="ORF">EI981_07075</name>
</gene>
<protein>
    <submittedName>
        <fullName evidence="1">Uncharacterized protein</fullName>
    </submittedName>
</protein>
<accession>A0A3Q9IFZ1</accession>
<name>A0A3Q9IFZ1_9BACL</name>
<dbReference type="GO" id="GO:0019062">
    <property type="term" value="P:virion attachment to host cell"/>
    <property type="evidence" value="ECO:0007669"/>
    <property type="project" value="InterPro"/>
</dbReference>
<dbReference type="InterPro" id="IPR005068">
    <property type="entry name" value="Phage_lambda_Stf-r2"/>
</dbReference>
<dbReference type="AlphaFoldDB" id="A0A3Q9IFZ1"/>